<evidence type="ECO:0000313" key="3">
    <source>
        <dbReference type="Proteomes" id="UP000037660"/>
    </source>
</evidence>
<dbReference type="STRING" id="1547922.ISF6_3788"/>
<dbReference type="AlphaFoldDB" id="A0A0K8P563"/>
<protein>
    <submittedName>
        <fullName evidence="2">Excisionase</fullName>
    </submittedName>
</protein>
<dbReference type="InterPro" id="IPR041657">
    <property type="entry name" value="HTH_17"/>
</dbReference>
<reference evidence="3" key="1">
    <citation type="submission" date="2015-07" db="EMBL/GenBank/DDBJ databases">
        <title>Discovery of a poly(ethylene terephthalate assimilation.</title>
        <authorList>
            <person name="Yoshida S."/>
            <person name="Hiraga K."/>
            <person name="Takehana T."/>
            <person name="Taniguchi I."/>
            <person name="Yamaji H."/>
            <person name="Maeda Y."/>
            <person name="Toyohara K."/>
            <person name="Miyamoto K."/>
            <person name="Kimura Y."/>
            <person name="Oda K."/>
        </authorList>
    </citation>
    <scope>NUCLEOTIDE SEQUENCE [LARGE SCALE GENOMIC DNA]</scope>
    <source>
        <strain evidence="3">NBRC 110686 / TISTR 2288 / 201-F6</strain>
    </source>
</reference>
<proteinExistence type="predicted"/>
<gene>
    <name evidence="2" type="ORF">ISF6_3788</name>
</gene>
<dbReference type="NCBIfam" id="TIGR01764">
    <property type="entry name" value="excise"/>
    <property type="match status" value="1"/>
</dbReference>
<sequence>MAAQNRRPPRLPTDDEITQAREASRQLARLLPSGGDDAATPVPALRLVTDDNQHEMIAIPPGALRLLVDMLTQLGQGRAVTLLPQNAELTTQEVADYLNVSRPYVVKLIEDEKLPARKVGTRRRVAFEHLLRYDEQQRVQSRAALDELARIDQELGL</sequence>
<keyword evidence="3" id="KW-1185">Reference proteome</keyword>
<feature type="domain" description="Helix-turn-helix" evidence="1">
    <location>
        <begin position="89"/>
        <end position="137"/>
    </location>
</feature>
<dbReference type="Pfam" id="PF12728">
    <property type="entry name" value="HTH_17"/>
    <property type="match status" value="1"/>
</dbReference>
<evidence type="ECO:0000313" key="2">
    <source>
        <dbReference type="EMBL" id="GAP37843.1"/>
    </source>
</evidence>
<accession>A0A0K8P563</accession>
<comment type="caution">
    <text evidence="2">The sequence shown here is derived from an EMBL/GenBank/DDBJ whole genome shotgun (WGS) entry which is preliminary data.</text>
</comment>
<dbReference type="RefSeq" id="WP_054021751.1">
    <property type="nucleotide sequence ID" value="NZ_BBYR01000059.1"/>
</dbReference>
<dbReference type="GO" id="GO:0003677">
    <property type="term" value="F:DNA binding"/>
    <property type="evidence" value="ECO:0007669"/>
    <property type="project" value="InterPro"/>
</dbReference>
<dbReference type="InterPro" id="IPR010093">
    <property type="entry name" value="SinI_DNA-bd"/>
</dbReference>
<evidence type="ECO:0000259" key="1">
    <source>
        <dbReference type="Pfam" id="PF12728"/>
    </source>
</evidence>
<dbReference type="EMBL" id="BBYR01000059">
    <property type="protein sequence ID" value="GAP37843.1"/>
    <property type="molecule type" value="Genomic_DNA"/>
</dbReference>
<dbReference type="Proteomes" id="UP000037660">
    <property type="component" value="Unassembled WGS sequence"/>
</dbReference>
<dbReference type="OrthoDB" id="26212at2"/>
<organism evidence="2 3">
    <name type="scientific">Piscinibacter sakaiensis</name>
    <name type="common">Ideonella sakaiensis</name>
    <dbReference type="NCBI Taxonomy" id="1547922"/>
    <lineage>
        <taxon>Bacteria</taxon>
        <taxon>Pseudomonadati</taxon>
        <taxon>Pseudomonadota</taxon>
        <taxon>Betaproteobacteria</taxon>
        <taxon>Burkholderiales</taxon>
        <taxon>Sphaerotilaceae</taxon>
        <taxon>Piscinibacter</taxon>
    </lineage>
</organism>
<name>A0A0K8P563_PISS1</name>
<reference evidence="2 3" key="2">
    <citation type="journal article" date="2016" name="Science">
        <title>A bacterium that degrades and assimilates poly(ethylene terephthalate).</title>
        <authorList>
            <person name="Yoshida S."/>
            <person name="Hiraga K."/>
            <person name="Takehana T."/>
            <person name="Taniguchi I."/>
            <person name="Yamaji H."/>
            <person name="Maeda Y."/>
            <person name="Toyohara K."/>
            <person name="Miyamoto K."/>
            <person name="Kimura Y."/>
            <person name="Oda K."/>
        </authorList>
    </citation>
    <scope>NUCLEOTIDE SEQUENCE [LARGE SCALE GENOMIC DNA]</scope>
    <source>
        <strain evidence="3">NBRC 110686 / TISTR 2288 / 201-F6</strain>
    </source>
</reference>